<evidence type="ECO:0000313" key="2">
    <source>
        <dbReference type="EMBL" id="NEB22189.1"/>
    </source>
</evidence>
<dbReference type="Proteomes" id="UP000469545">
    <property type="component" value="Unassembled WGS sequence"/>
</dbReference>
<dbReference type="AlphaFoldDB" id="A0A6N9V0V5"/>
<feature type="chain" id="PRO_5026914666" description="Secreted protein" evidence="1">
    <location>
        <begin position="25"/>
        <end position="157"/>
    </location>
</feature>
<gene>
    <name evidence="2" type="ORF">G3I46_37795</name>
</gene>
<name>A0A6N9V0V5_9ACTN</name>
<feature type="signal peptide" evidence="1">
    <location>
        <begin position="1"/>
        <end position="24"/>
    </location>
</feature>
<proteinExistence type="predicted"/>
<accession>A0A6N9V0V5</accession>
<evidence type="ECO:0000256" key="1">
    <source>
        <dbReference type="SAM" id="SignalP"/>
    </source>
</evidence>
<evidence type="ECO:0000313" key="3">
    <source>
        <dbReference type="Proteomes" id="UP000469545"/>
    </source>
</evidence>
<reference evidence="2 3" key="1">
    <citation type="submission" date="2020-01" db="EMBL/GenBank/DDBJ databases">
        <title>Insect and environment-associated Actinomycetes.</title>
        <authorList>
            <person name="Currrie C."/>
            <person name="Chevrette M."/>
            <person name="Carlson C."/>
            <person name="Stubbendieck R."/>
            <person name="Wendt-Pienkowski E."/>
        </authorList>
    </citation>
    <scope>NUCLEOTIDE SEQUENCE [LARGE SCALE GENOMIC DNA]</scope>
    <source>
        <strain evidence="2 3">SID14172</strain>
    </source>
</reference>
<protein>
    <recommendedName>
        <fullName evidence="4">Secreted protein</fullName>
    </recommendedName>
</protein>
<dbReference type="EMBL" id="JAAGMB010000901">
    <property type="protein sequence ID" value="NEB22189.1"/>
    <property type="molecule type" value="Genomic_DNA"/>
</dbReference>
<dbReference type="RefSeq" id="WP_164143491.1">
    <property type="nucleotide sequence ID" value="NZ_JAAGMB010000901.1"/>
</dbReference>
<evidence type="ECO:0008006" key="4">
    <source>
        <dbReference type="Google" id="ProtNLM"/>
    </source>
</evidence>
<keyword evidence="1" id="KW-0732">Signal</keyword>
<sequence length="157" mass="17035">MRRILIAGAAAVGLLLGMPGAANAHDTDDWYDVGSVPSGYGYVGSSSSHVSGVYQQVRMWRSNNYVVLSGYVSDTKTDGYCGTAQIRYEIYDNGGWVGHSHYRRMPVHDCTTGTTGDGHWKTYVKSTYKVRNVSARACHANSSGGIIHCESGWHGPI</sequence>
<organism evidence="2 3">
    <name type="scientific">Streptomyces coelicoflavus</name>
    <dbReference type="NCBI Taxonomy" id="285562"/>
    <lineage>
        <taxon>Bacteria</taxon>
        <taxon>Bacillati</taxon>
        <taxon>Actinomycetota</taxon>
        <taxon>Actinomycetes</taxon>
        <taxon>Kitasatosporales</taxon>
        <taxon>Streptomycetaceae</taxon>
        <taxon>Streptomyces</taxon>
    </lineage>
</organism>
<keyword evidence="3" id="KW-1185">Reference proteome</keyword>
<comment type="caution">
    <text evidence="2">The sequence shown here is derived from an EMBL/GenBank/DDBJ whole genome shotgun (WGS) entry which is preliminary data.</text>
</comment>